<evidence type="ECO:0000256" key="3">
    <source>
        <dbReference type="ARBA" id="ARBA00011164"/>
    </source>
</evidence>
<evidence type="ECO:0000256" key="2">
    <source>
        <dbReference type="ARBA" id="ARBA00007866"/>
    </source>
</evidence>
<dbReference type="InterPro" id="IPR011759">
    <property type="entry name" value="Cyt_c_oxidase_su2_TM_dom"/>
</dbReference>
<evidence type="ECO:0000256" key="6">
    <source>
        <dbReference type="ARBA" id="ARBA00022660"/>
    </source>
</evidence>
<comment type="catalytic activity">
    <reaction evidence="17">
        <text>4 Fe(II)-[cytochrome c] + O2 + 8 H(+)(in) = 4 Fe(III)-[cytochrome c] + 2 H2O + 4 H(+)(out)</text>
        <dbReference type="Rhea" id="RHEA:11436"/>
        <dbReference type="Rhea" id="RHEA-COMP:10350"/>
        <dbReference type="Rhea" id="RHEA-COMP:14399"/>
        <dbReference type="ChEBI" id="CHEBI:15377"/>
        <dbReference type="ChEBI" id="CHEBI:15378"/>
        <dbReference type="ChEBI" id="CHEBI:15379"/>
        <dbReference type="ChEBI" id="CHEBI:29033"/>
        <dbReference type="ChEBI" id="CHEBI:29034"/>
        <dbReference type="EC" id="7.1.1.9"/>
    </reaction>
    <physiologicalReaction direction="left-to-right" evidence="17">
        <dbReference type="Rhea" id="RHEA:11437"/>
    </physiologicalReaction>
</comment>
<dbReference type="InterPro" id="IPR008972">
    <property type="entry name" value="Cupredoxin"/>
</dbReference>
<proteinExistence type="inferred from homology"/>
<comment type="similarity">
    <text evidence="2 18">Belongs to the cytochrome c oxidase subunit 2 family.</text>
</comment>
<evidence type="ECO:0000256" key="13">
    <source>
        <dbReference type="ARBA" id="ARBA00022989"/>
    </source>
</evidence>
<comment type="subunit">
    <text evidence="3">Component of the cytochrome c oxidase (complex IV, CIV), a multisubunit enzyme composed of a catalytic core of 3 subunits and several supernumerary subunits. The complex exists as a monomer or a dimer and forms supercomplexes (SCs) in the inner mitochondrial membrane with ubiquinol-cytochrome c oxidoreductase (cytochrome b-c1 complex, complex III, CIII).</text>
</comment>
<feature type="transmembrane region" description="Helical" evidence="19">
    <location>
        <begin position="63"/>
        <end position="86"/>
    </location>
</feature>
<dbReference type="EMBL" id="MT947604">
    <property type="protein sequence ID" value="QTT79705.1"/>
    <property type="molecule type" value="Genomic_DNA"/>
</dbReference>
<keyword evidence="14 18" id="KW-0186">Copper</keyword>
<dbReference type="GO" id="GO:0042773">
    <property type="term" value="P:ATP synthesis coupled electron transport"/>
    <property type="evidence" value="ECO:0007669"/>
    <property type="project" value="TreeGrafter"/>
</dbReference>
<evidence type="ECO:0000256" key="5">
    <source>
        <dbReference type="ARBA" id="ARBA00022448"/>
    </source>
</evidence>
<evidence type="ECO:0000259" key="20">
    <source>
        <dbReference type="PROSITE" id="PS50857"/>
    </source>
</evidence>
<comment type="cofactor">
    <cofactor evidence="18">
        <name>Cu cation</name>
        <dbReference type="ChEBI" id="CHEBI:23378"/>
    </cofactor>
    <text evidence="18">Binds a copper A center.</text>
</comment>
<keyword evidence="8 18" id="KW-0479">Metal-binding</keyword>
<comment type="subcellular location">
    <subcellularLocation>
        <location evidence="1 18">Mitochondrion inner membrane</location>
        <topology evidence="1 18">Multi-pass membrane protein</topology>
    </subcellularLocation>
</comment>
<feature type="transmembrane region" description="Helical" evidence="19">
    <location>
        <begin position="21"/>
        <end position="43"/>
    </location>
</feature>
<evidence type="ECO:0000256" key="12">
    <source>
        <dbReference type="ARBA" id="ARBA00022982"/>
    </source>
</evidence>
<evidence type="ECO:0000256" key="1">
    <source>
        <dbReference type="ARBA" id="ARBA00004448"/>
    </source>
</evidence>
<feature type="domain" description="Cytochrome oxidase subunit II transmembrane region profile" evidence="21">
    <location>
        <begin position="1"/>
        <end position="91"/>
    </location>
</feature>
<dbReference type="SUPFAM" id="SSF81464">
    <property type="entry name" value="Cytochrome c oxidase subunit II-like, transmembrane region"/>
    <property type="match status" value="1"/>
</dbReference>
<geneLocation type="mitochondrion" evidence="22"/>
<evidence type="ECO:0000313" key="22">
    <source>
        <dbReference type="EMBL" id="QTT79705.1"/>
    </source>
</evidence>
<dbReference type="InterPro" id="IPR034210">
    <property type="entry name" value="CcO_II_C"/>
</dbReference>
<evidence type="ECO:0000256" key="15">
    <source>
        <dbReference type="ARBA" id="ARBA00023128"/>
    </source>
</evidence>
<keyword evidence="10" id="KW-0460">Magnesium</keyword>
<accession>A0A8A9Y6P8</accession>
<dbReference type="SUPFAM" id="SSF49503">
    <property type="entry name" value="Cupredoxins"/>
    <property type="match status" value="1"/>
</dbReference>
<dbReference type="GO" id="GO:0005507">
    <property type="term" value="F:copper ion binding"/>
    <property type="evidence" value="ECO:0007669"/>
    <property type="project" value="InterPro"/>
</dbReference>
<keyword evidence="16 18" id="KW-0472">Membrane</keyword>
<comment type="function">
    <text evidence="18">Component of the cytochrome c oxidase, the last enzyme in the mitochondrial electron transport chain which drives oxidative phosphorylation. The respiratory chain contains 3 multisubunit complexes succinate dehydrogenase (complex II, CII), ubiquinol-cytochrome c oxidoreductase (cytochrome b-c1 complex, complex III, CIII) and cytochrome c oxidase (complex IV, CIV), that cooperate to transfer electrons derived from NADH and succinate to molecular oxygen, creating an electrochemical gradient over the inner membrane that drives transmembrane transport and the ATP synthase. Cytochrome c oxidase is the component of the respiratory chain that catalyzes the reduction of oxygen to water. Electrons originating from reduced cytochrome c in the intermembrane space (IMS) are transferred via the dinuclear copper A center (CU(A)) of subunit 2 and heme A of subunit 1 to the active site in subunit 1, a binuclear center (BNC) formed by heme A3 and copper B (CU(B)). The BNC reduces molecular oxygen to 2 water molecules using 4 electrons from cytochrome c in the IMS and 4 protons from the mitochondrial matrix.</text>
</comment>
<evidence type="ECO:0000256" key="14">
    <source>
        <dbReference type="ARBA" id="ARBA00023008"/>
    </source>
</evidence>
<gene>
    <name evidence="22" type="primary">COX2</name>
</gene>
<dbReference type="InterPro" id="IPR002429">
    <property type="entry name" value="CcO_II-like_C"/>
</dbReference>
<keyword evidence="7 18" id="KW-0812">Transmembrane</keyword>
<dbReference type="InterPro" id="IPR014222">
    <property type="entry name" value="Cyt_c_oxidase_su2"/>
</dbReference>
<dbReference type="GO" id="GO:0004129">
    <property type="term" value="F:cytochrome-c oxidase activity"/>
    <property type="evidence" value="ECO:0007669"/>
    <property type="project" value="UniProtKB-EC"/>
</dbReference>
<name>A0A8A9Y6P8_9HYME</name>
<keyword evidence="13 19" id="KW-1133">Transmembrane helix</keyword>
<dbReference type="PRINTS" id="PR01166">
    <property type="entry name" value="CYCOXIDASEII"/>
</dbReference>
<keyword evidence="5 18" id="KW-0813">Transport</keyword>
<evidence type="ECO:0000259" key="21">
    <source>
        <dbReference type="PROSITE" id="PS50999"/>
    </source>
</evidence>
<organism evidence="22">
    <name type="scientific">Platyscapa corneri</name>
    <dbReference type="NCBI Taxonomy" id="130029"/>
    <lineage>
        <taxon>Eukaryota</taxon>
        <taxon>Metazoa</taxon>
        <taxon>Ecdysozoa</taxon>
        <taxon>Arthropoda</taxon>
        <taxon>Hexapoda</taxon>
        <taxon>Insecta</taxon>
        <taxon>Pterygota</taxon>
        <taxon>Neoptera</taxon>
        <taxon>Endopterygota</taxon>
        <taxon>Hymenoptera</taxon>
        <taxon>Apocrita</taxon>
        <taxon>Proctotrupomorpha</taxon>
        <taxon>Chalcidoidea</taxon>
        <taxon>Agaonidae</taxon>
        <taxon>Agaoninae</taxon>
        <taxon>Platyscapa</taxon>
    </lineage>
</organism>
<keyword evidence="15 18" id="KW-0496">Mitochondrion</keyword>
<keyword evidence="12 18" id="KW-0249">Electron transport</keyword>
<dbReference type="Gene3D" id="2.60.40.420">
    <property type="entry name" value="Cupredoxins - blue copper proteins"/>
    <property type="match status" value="1"/>
</dbReference>
<evidence type="ECO:0000256" key="16">
    <source>
        <dbReference type="ARBA" id="ARBA00023136"/>
    </source>
</evidence>
<feature type="domain" description="Cytochrome oxidase subunit II copper A binding" evidence="20">
    <location>
        <begin position="92"/>
        <end position="226"/>
    </location>
</feature>
<dbReference type="CDD" id="cd13912">
    <property type="entry name" value="CcO_II_C"/>
    <property type="match status" value="1"/>
</dbReference>
<dbReference type="Pfam" id="PF00116">
    <property type="entry name" value="COX2"/>
    <property type="match status" value="1"/>
</dbReference>
<sequence>MSLWGQLMLQDASSPIMQNMIFFHDYAMMIVMMIVMLLSYIMVMMFFNKFTDRNMINGQFIEIVWTIIPMVFLVFLAFPSLHLLYLSDEIKNPLFSIKVIGHQWYWSYEYGDFNNKMFDSYIVNYQEANSKELFRLLDVDNYMVLPINSQIRFLISAVDVIHSFTIPSLGMKVDAVPGRINQISMLIQRYGVYYGQCSEICGVNHSFMPIGLEVVSWEDFINWVNK</sequence>
<dbReference type="NCBIfam" id="TIGR02866">
    <property type="entry name" value="CoxB"/>
    <property type="match status" value="1"/>
</dbReference>
<evidence type="ECO:0000256" key="19">
    <source>
        <dbReference type="SAM" id="Phobius"/>
    </source>
</evidence>
<dbReference type="GO" id="GO:0005743">
    <property type="term" value="C:mitochondrial inner membrane"/>
    <property type="evidence" value="ECO:0007669"/>
    <property type="project" value="UniProtKB-SubCell"/>
</dbReference>
<evidence type="ECO:0000256" key="18">
    <source>
        <dbReference type="RuleBase" id="RU000457"/>
    </source>
</evidence>
<keyword evidence="9 18" id="KW-0999">Mitochondrion inner membrane</keyword>
<evidence type="ECO:0000256" key="4">
    <source>
        <dbReference type="ARBA" id="ARBA00015946"/>
    </source>
</evidence>
<keyword evidence="11" id="KW-1278">Translocase</keyword>
<dbReference type="InterPro" id="IPR001505">
    <property type="entry name" value="Copper_CuA"/>
</dbReference>
<dbReference type="Pfam" id="PF02790">
    <property type="entry name" value="COX2_TM"/>
    <property type="match status" value="1"/>
</dbReference>
<dbReference type="PROSITE" id="PS00078">
    <property type="entry name" value="COX2"/>
    <property type="match status" value="1"/>
</dbReference>
<dbReference type="PANTHER" id="PTHR22888">
    <property type="entry name" value="CYTOCHROME C OXIDASE, SUBUNIT II"/>
    <property type="match status" value="1"/>
</dbReference>
<evidence type="ECO:0000256" key="11">
    <source>
        <dbReference type="ARBA" id="ARBA00022967"/>
    </source>
</evidence>
<evidence type="ECO:0000256" key="17">
    <source>
        <dbReference type="ARBA" id="ARBA00049512"/>
    </source>
</evidence>
<evidence type="ECO:0000256" key="7">
    <source>
        <dbReference type="ARBA" id="ARBA00022692"/>
    </source>
</evidence>
<dbReference type="InterPro" id="IPR045187">
    <property type="entry name" value="CcO_II"/>
</dbReference>
<reference evidence="22" key="1">
    <citation type="journal article" name="Insects">
        <title>Tracking the Distribution and Burst of Nuclear Mitochondrial DNA Sequences (NUMTs) in Fig Wasp Genomes.</title>
        <authorList>
            <person name="Wang J.X."/>
            <person name="Liu J."/>
            <person name="Miao Y.H."/>
            <person name="Huang D.W."/>
            <person name="Xiao J.H."/>
        </authorList>
    </citation>
    <scope>NUCLEOTIDE SEQUENCE</scope>
</reference>
<dbReference type="Gene3D" id="1.10.287.90">
    <property type="match status" value="1"/>
</dbReference>
<evidence type="ECO:0000256" key="10">
    <source>
        <dbReference type="ARBA" id="ARBA00022842"/>
    </source>
</evidence>
<evidence type="ECO:0000256" key="9">
    <source>
        <dbReference type="ARBA" id="ARBA00022792"/>
    </source>
</evidence>
<dbReference type="PROSITE" id="PS50857">
    <property type="entry name" value="COX2_CUA"/>
    <property type="match status" value="1"/>
</dbReference>
<dbReference type="InterPro" id="IPR036257">
    <property type="entry name" value="Cyt_c_oxidase_su2_TM_sf"/>
</dbReference>
<dbReference type="GO" id="GO:0016491">
    <property type="term" value="F:oxidoreductase activity"/>
    <property type="evidence" value="ECO:0007669"/>
    <property type="project" value="InterPro"/>
</dbReference>
<evidence type="ECO:0000256" key="8">
    <source>
        <dbReference type="ARBA" id="ARBA00022723"/>
    </source>
</evidence>
<dbReference type="PANTHER" id="PTHR22888:SF9">
    <property type="entry name" value="CYTOCHROME C OXIDASE SUBUNIT 2"/>
    <property type="match status" value="1"/>
</dbReference>
<dbReference type="FunFam" id="2.60.40.420:FF:000001">
    <property type="entry name" value="Cytochrome c oxidase subunit 2"/>
    <property type="match status" value="1"/>
</dbReference>
<dbReference type="PROSITE" id="PS50999">
    <property type="entry name" value="COX2_TM"/>
    <property type="match status" value="1"/>
</dbReference>
<keyword evidence="6 18" id="KW-0679">Respiratory chain</keyword>
<dbReference type="AlphaFoldDB" id="A0A8A9Y6P8"/>
<protein>
    <recommendedName>
        <fullName evidence="4 18">Cytochrome c oxidase subunit 2</fullName>
    </recommendedName>
</protein>